<organism evidence="1 2">
    <name type="scientific">Periweissella cryptocerci</name>
    <dbReference type="NCBI Taxonomy" id="2506420"/>
    <lineage>
        <taxon>Bacteria</taxon>
        <taxon>Bacillati</taxon>
        <taxon>Bacillota</taxon>
        <taxon>Bacilli</taxon>
        <taxon>Lactobacillales</taxon>
        <taxon>Lactobacillaceae</taxon>
        <taxon>Periweissella</taxon>
    </lineage>
</organism>
<keyword evidence="2" id="KW-1185">Reference proteome</keyword>
<dbReference type="AlphaFoldDB" id="A0A4P6YS17"/>
<reference evidence="2" key="1">
    <citation type="submission" date="2019-03" db="EMBL/GenBank/DDBJ databases">
        <title>Weissella sp. 26KH-42 Genome sequencing.</title>
        <authorList>
            <person name="Heo J."/>
            <person name="Kim S.-J."/>
            <person name="Kim J.-S."/>
            <person name="Hong S.-B."/>
            <person name="Kwon S.-W."/>
        </authorList>
    </citation>
    <scope>NUCLEOTIDE SEQUENCE [LARGE SCALE GENOMIC DNA]</scope>
    <source>
        <strain evidence="2">26KH-42</strain>
    </source>
</reference>
<gene>
    <name evidence="1" type="ORF">EQG49_02565</name>
</gene>
<dbReference type="RefSeq" id="WP_133362506.1">
    <property type="nucleotide sequence ID" value="NZ_CP037940.1"/>
</dbReference>
<evidence type="ECO:0000313" key="1">
    <source>
        <dbReference type="EMBL" id="QBO35426.1"/>
    </source>
</evidence>
<name>A0A4P6YS17_9LACO</name>
<accession>A0A4P6YS17</accession>
<dbReference type="KEGG" id="wei:EQG49_02565"/>
<sequence length="227" mass="25535">MANPVGSSYVLTANNNKIASGTFVNDEVRIKVKPFKVGTVLKLSVYSDGELVDSDTVKVRNVPKPKIKLNKITYGDQKISGIGGTFDPSFDTSTKITVKHGSTVLGSTTVKNVCKFSIKLKKTLGSKWKLQIIAKDTVIGGQMTKNIRTPKQPSAKYKYIVTSDFYIYKVRNDHEPKPFYIRRGTYLTKAQMSASYGYVIEWKGHKGTNNYFYATYYDADKHWKCIN</sequence>
<dbReference type="EMBL" id="CP037940">
    <property type="protein sequence ID" value="QBO35426.1"/>
    <property type="molecule type" value="Genomic_DNA"/>
</dbReference>
<protein>
    <submittedName>
        <fullName evidence="1">Uncharacterized protein</fullName>
    </submittedName>
</protein>
<proteinExistence type="predicted"/>
<evidence type="ECO:0000313" key="2">
    <source>
        <dbReference type="Proteomes" id="UP000292886"/>
    </source>
</evidence>
<dbReference type="Proteomes" id="UP000292886">
    <property type="component" value="Chromosome"/>
</dbReference>